<dbReference type="InterPro" id="IPR020845">
    <property type="entry name" value="AMP-binding_CS"/>
</dbReference>
<dbReference type="GO" id="GO:0004467">
    <property type="term" value="F:long-chain fatty acid-CoA ligase activity"/>
    <property type="evidence" value="ECO:0007669"/>
    <property type="project" value="TreeGrafter"/>
</dbReference>
<dbReference type="Gene3D" id="3.40.50.12780">
    <property type="entry name" value="N-terminal domain of ligase-like"/>
    <property type="match status" value="1"/>
</dbReference>
<dbReference type="PROSITE" id="PS00455">
    <property type="entry name" value="AMP_BINDING"/>
    <property type="match status" value="1"/>
</dbReference>
<keyword evidence="2" id="KW-0067">ATP-binding</keyword>
<feature type="compositionally biased region" description="Basic and acidic residues" evidence="3">
    <location>
        <begin position="635"/>
        <end position="648"/>
    </location>
</feature>
<gene>
    <name evidence="5" type="ORF">EZS28_014213</name>
</gene>
<dbReference type="AlphaFoldDB" id="A0A5J4W5Q1"/>
<evidence type="ECO:0000256" key="3">
    <source>
        <dbReference type="SAM" id="MobiDB-lite"/>
    </source>
</evidence>
<feature type="region of interest" description="Disordered" evidence="3">
    <location>
        <begin position="602"/>
        <end position="661"/>
    </location>
</feature>
<dbReference type="GO" id="GO:0005783">
    <property type="term" value="C:endoplasmic reticulum"/>
    <property type="evidence" value="ECO:0007669"/>
    <property type="project" value="TreeGrafter"/>
</dbReference>
<dbReference type="GO" id="GO:0016020">
    <property type="term" value="C:membrane"/>
    <property type="evidence" value="ECO:0007669"/>
    <property type="project" value="TreeGrafter"/>
</dbReference>
<dbReference type="GO" id="GO:0005524">
    <property type="term" value="F:ATP binding"/>
    <property type="evidence" value="ECO:0007669"/>
    <property type="project" value="UniProtKB-KW"/>
</dbReference>
<dbReference type="OrthoDB" id="1700726at2759"/>
<dbReference type="PANTHER" id="PTHR43272:SF33">
    <property type="entry name" value="AMP-BINDING DOMAIN-CONTAINING PROTEIN-RELATED"/>
    <property type="match status" value="1"/>
</dbReference>
<proteinExistence type="predicted"/>
<organism evidence="5 6">
    <name type="scientific">Streblomastix strix</name>
    <dbReference type="NCBI Taxonomy" id="222440"/>
    <lineage>
        <taxon>Eukaryota</taxon>
        <taxon>Metamonada</taxon>
        <taxon>Preaxostyla</taxon>
        <taxon>Oxymonadida</taxon>
        <taxon>Streblomastigidae</taxon>
        <taxon>Streblomastix</taxon>
    </lineage>
</organism>
<dbReference type="InterPro" id="IPR042099">
    <property type="entry name" value="ANL_N_sf"/>
</dbReference>
<name>A0A5J4W5Q1_9EUKA</name>
<dbReference type="PANTHER" id="PTHR43272">
    <property type="entry name" value="LONG-CHAIN-FATTY-ACID--COA LIGASE"/>
    <property type="match status" value="1"/>
</dbReference>
<dbReference type="InterPro" id="IPR000873">
    <property type="entry name" value="AMP-dep_synth/lig_dom"/>
</dbReference>
<dbReference type="SUPFAM" id="SSF56801">
    <property type="entry name" value="Acetyl-CoA synthetase-like"/>
    <property type="match status" value="1"/>
</dbReference>
<protein>
    <submittedName>
        <fullName evidence="5">Long-chain acyl-CoA synthetase</fullName>
    </submittedName>
</protein>
<feature type="compositionally biased region" description="Basic and acidic residues" evidence="3">
    <location>
        <begin position="602"/>
        <end position="625"/>
    </location>
</feature>
<evidence type="ECO:0000313" key="6">
    <source>
        <dbReference type="Proteomes" id="UP000324800"/>
    </source>
</evidence>
<keyword evidence="1" id="KW-0547">Nucleotide-binding</keyword>
<feature type="domain" description="AMP-dependent synthetase/ligase" evidence="4">
    <location>
        <begin position="59"/>
        <end position="459"/>
    </location>
</feature>
<accession>A0A5J4W5Q1</accession>
<dbReference type="Pfam" id="PF00501">
    <property type="entry name" value="AMP-binding"/>
    <property type="match status" value="1"/>
</dbReference>
<dbReference type="EMBL" id="SNRW01003282">
    <property type="protein sequence ID" value="KAA6390261.1"/>
    <property type="molecule type" value="Genomic_DNA"/>
</dbReference>
<evidence type="ECO:0000256" key="1">
    <source>
        <dbReference type="ARBA" id="ARBA00022741"/>
    </source>
</evidence>
<feature type="compositionally biased region" description="Polar residues" evidence="3">
    <location>
        <begin position="649"/>
        <end position="659"/>
    </location>
</feature>
<evidence type="ECO:0000256" key="2">
    <source>
        <dbReference type="ARBA" id="ARBA00022840"/>
    </source>
</evidence>
<sequence length="770" mass="86980">MAEEKGTIHTVKNKTAFSKKYYPMEGLTIQKLFRDACETFADYDRLGWREYIAGTTKRGKYVFLKYKEAGEVVTYFGSGLRELGLQTQDAMGIMAKNCVEWSIADQSAACQGLVCVPVYDSYGPAECQMIIAHSEMKVIICSYDVLGFIAEARAANRLPLLKFVIVIDDPLRTDQSVPSGATHKFSEIVALGRTKPLPDAEITPDSLFTIVYTSGTTGQPKGAMFTHGNLGASAVQLMSRADPPKEGTQDYHFSYLPLAHIFARVLEYAILQFGGAIGFYTGSMSNITDDILALRPTILIGVPRVYSKTYQKIHGQIEQLGFLKKFMFNRAYAAKFKNLKKGKQTPWADYLVFNQIKEKLGGRIRLAYNGSASLPAYISEFLSTCLGIIISEGYGLTETGATGTCTQLIQFDLGNTGCPYYGVEVRLCSIPEMDYYVTDKPYPRGEILVRGSQNFIGYFKDEESTKAAFDEDHFFRTGDVGMWVPGVYRNDDDPTSNIPLDSLKIIDRRKNIFKLSQGEFICAERVEDVFSEYCPFIKQIMVYGPSTASALVAFTVPDWDLLLDKEREGVEEDKVIEWGNGAVKLFWEEGKVDLKKRKEKKEVKIQQEEKQQEKETEKVQIKQEEGIEPIIPIDNQKENQKEEEDQHPKSSNTPVSTSALEGFKVPLPLREQLQRDERVKQFLLKQLAKTADEHRDRVRRFEIPKGIVVFADEWTDQNGCMTPSYKKKRDIIRNKQKDDFLSELKKIEDLSAPILSRAPAQESSNASNRK</sequence>
<evidence type="ECO:0000259" key="4">
    <source>
        <dbReference type="Pfam" id="PF00501"/>
    </source>
</evidence>
<evidence type="ECO:0000313" key="5">
    <source>
        <dbReference type="EMBL" id="KAA6390261.1"/>
    </source>
</evidence>
<comment type="caution">
    <text evidence="5">The sequence shown here is derived from an EMBL/GenBank/DDBJ whole genome shotgun (WGS) entry which is preliminary data.</text>
</comment>
<dbReference type="Proteomes" id="UP000324800">
    <property type="component" value="Unassembled WGS sequence"/>
</dbReference>
<reference evidence="5 6" key="1">
    <citation type="submission" date="2019-03" db="EMBL/GenBank/DDBJ databases">
        <title>Single cell metagenomics reveals metabolic interactions within the superorganism composed of flagellate Streblomastix strix and complex community of Bacteroidetes bacteria on its surface.</title>
        <authorList>
            <person name="Treitli S.C."/>
            <person name="Kolisko M."/>
            <person name="Husnik F."/>
            <person name="Keeling P."/>
            <person name="Hampl V."/>
        </authorList>
    </citation>
    <scope>NUCLEOTIDE SEQUENCE [LARGE SCALE GENOMIC DNA]</scope>
    <source>
        <strain evidence="5">ST1C</strain>
    </source>
</reference>